<evidence type="ECO:0000256" key="3">
    <source>
        <dbReference type="ARBA" id="ARBA00012552"/>
    </source>
</evidence>
<evidence type="ECO:0000256" key="5">
    <source>
        <dbReference type="ARBA" id="ARBA00022741"/>
    </source>
</evidence>
<dbReference type="GO" id="GO:0016787">
    <property type="term" value="F:hydrolase activity"/>
    <property type="evidence" value="ECO:0007669"/>
    <property type="project" value="UniProtKB-KW"/>
</dbReference>
<evidence type="ECO:0000256" key="11">
    <source>
        <dbReference type="ARBA" id="ARBA00047984"/>
    </source>
</evidence>
<name>A0A0K3CLZ7_RHOTO</name>
<dbReference type="EC" id="3.6.4.13" evidence="3"/>
<dbReference type="GO" id="GO:0036464">
    <property type="term" value="C:cytoplasmic ribonucleoprotein granule"/>
    <property type="evidence" value="ECO:0007669"/>
    <property type="project" value="UniProtKB-SubCell"/>
</dbReference>
<evidence type="ECO:0000256" key="2">
    <source>
        <dbReference type="ARBA" id="ARBA00005601"/>
    </source>
</evidence>
<keyword evidence="4" id="KW-0963">Cytoplasm</keyword>
<dbReference type="AlphaFoldDB" id="A0A0K3CLZ7"/>
<keyword evidence="14" id="KW-1185">Reference proteome</keyword>
<dbReference type="CDD" id="cd18808">
    <property type="entry name" value="SF1_C_Upf1"/>
    <property type="match status" value="1"/>
</dbReference>
<dbReference type="PROSITE" id="PS00028">
    <property type="entry name" value="ZINC_FINGER_C2H2_1"/>
    <property type="match status" value="1"/>
</dbReference>
<comment type="catalytic activity">
    <reaction evidence="11">
        <text>ATP + H2O = ADP + phosphate + H(+)</text>
        <dbReference type="Rhea" id="RHEA:13065"/>
        <dbReference type="ChEBI" id="CHEBI:15377"/>
        <dbReference type="ChEBI" id="CHEBI:15378"/>
        <dbReference type="ChEBI" id="CHEBI:30616"/>
        <dbReference type="ChEBI" id="CHEBI:43474"/>
        <dbReference type="ChEBI" id="CHEBI:456216"/>
        <dbReference type="EC" id="3.6.4.13"/>
    </reaction>
</comment>
<keyword evidence="6" id="KW-0378">Hydrolase</keyword>
<dbReference type="OMA" id="CYLCDSH"/>
<dbReference type="Pfam" id="PF13086">
    <property type="entry name" value="AAA_11"/>
    <property type="match status" value="2"/>
</dbReference>
<organism evidence="13 14">
    <name type="scientific">Rhodotorula toruloides</name>
    <name type="common">Yeast</name>
    <name type="synonym">Rhodosporidium toruloides</name>
    <dbReference type="NCBI Taxonomy" id="5286"/>
    <lineage>
        <taxon>Eukaryota</taxon>
        <taxon>Fungi</taxon>
        <taxon>Dikarya</taxon>
        <taxon>Basidiomycota</taxon>
        <taxon>Pucciniomycotina</taxon>
        <taxon>Microbotryomycetes</taxon>
        <taxon>Sporidiobolales</taxon>
        <taxon>Sporidiobolaceae</taxon>
        <taxon>Rhodotorula</taxon>
    </lineage>
</organism>
<evidence type="ECO:0000256" key="9">
    <source>
        <dbReference type="ARBA" id="ARBA00022884"/>
    </source>
</evidence>
<dbReference type="InterPro" id="IPR049080">
    <property type="entry name" value="MOV-10-like_beta-barrel"/>
</dbReference>
<sequence length="942" mass="105050">MANPEFPCAPCRRIFRIKQAHDDHCKTPSHRQTLDTLRSGSAAVPTIPPGSLFCDACFTVVKEKEWPRHVSSPRHSKAVRFQKYQDAKREAEGNKGGVEVSPEEVDFGLVEVEQLSEKSYGAQKVQELTVKAGAEPCVIARGLFTTGKKSAGQARFTVQDFASRSVYIAPGQSRKIPVHFLPRNVLGVHTDTLTLLILVIHDSQNFDKADIATYTPVQIQRTVRGEVASSADREALAPTAPYIPKDERIFRAPRPDDSEVVRVPKGVAKEEFPENAPWAGKLPFYRPRPFLKETIENQPIGIQIKQVRRMVGGGVLSQHNYGEFWETLLQAEQLQEDIDLRNHDVEGATMRKGNVGGVWFLTVPGLIDRSPSVLKGDKIRIRISGQSNARWFEGFVSVVHGTDVGLRFHDSFKPTASDTFDVQFTLSWVSIRRQIQALRAGLARSGLLFPKELHGDRSNKLASWQLLNPRWFSPSIERNPEQRQAVLSIVYNTSGQAPFILYGPPGTGKTVTIVEACKHLVHYGHDSRLLLTAPSNAAADLLVERLSDLLKPDDMFRLNAPSRQTAEVSAKVKQYSRIKDGSTFMCPLLEELKSFKVIVSTCTSASILAGVGLPKGHFSHIFVDEAGQATEPQTFLPLSLASDRTKVVLAGDPHQLGPVIHSHVSSNLGLQTSLLERLMSLPDYVESNHKARGITYVKLTKNYRNHPAILKLPNQLFYGGELESCAPHGIANSLQGWDGWMNTGFPVMFHAVEGTEMREGKSPSWFNVDEVTAVKGYVNRLLNKRSGARITQSDIGIITPYASQVKKLRQAMYDKRELTIDSVEKLQGGERSMIIISTVRSNEKYLANDARFSLGFLNNEKRLNVALTRARAGLIVIGNPKLLALDRNWRKVLLWCWDNDAWVGAEWDAEEREKCRNEAYDPAKDRASEMDRLAAEFLGMSV</sequence>
<dbReference type="GO" id="GO:0003723">
    <property type="term" value="F:RNA binding"/>
    <property type="evidence" value="ECO:0007669"/>
    <property type="project" value="UniProtKB-KW"/>
</dbReference>
<dbReference type="Proteomes" id="UP000199069">
    <property type="component" value="Unassembled WGS sequence"/>
</dbReference>
<evidence type="ECO:0000256" key="1">
    <source>
        <dbReference type="ARBA" id="ARBA00004331"/>
    </source>
</evidence>
<keyword evidence="10" id="KW-0943">RNA-mediated gene silencing</keyword>
<keyword evidence="7 13" id="KW-0347">Helicase</keyword>
<dbReference type="EMBL" id="CWKI01000014">
    <property type="protein sequence ID" value="CTR10679.1"/>
    <property type="molecule type" value="Genomic_DNA"/>
</dbReference>
<reference evidence="13 14" key="1">
    <citation type="submission" date="2015-07" db="EMBL/GenBank/DDBJ databases">
        <authorList>
            <person name="Cajimat M.N.B."/>
            <person name="Milazzo M.L."/>
            <person name="Fulhorst C.F."/>
        </authorList>
    </citation>
    <scope>NUCLEOTIDE SEQUENCE [LARGE SCALE GENOMIC DNA]</scope>
    <source>
        <strain evidence="13">Single colony</strain>
    </source>
</reference>
<keyword evidence="8" id="KW-0067">ATP-binding</keyword>
<evidence type="ECO:0000256" key="7">
    <source>
        <dbReference type="ARBA" id="ARBA00022806"/>
    </source>
</evidence>
<dbReference type="Pfam" id="PF21634">
    <property type="entry name" value="MOV-10_beta-barrel"/>
    <property type="match status" value="1"/>
</dbReference>
<keyword evidence="5" id="KW-0547">Nucleotide-binding</keyword>
<keyword evidence="9" id="KW-0694">RNA-binding</keyword>
<comment type="subcellular location">
    <subcellularLocation>
        <location evidence="1">Cytoplasm</location>
        <location evidence="1">Cytoplasmic ribonucleoprotein granule</location>
    </subcellularLocation>
</comment>
<dbReference type="FunFam" id="3.40.50.300:FF:000608">
    <property type="entry name" value="Mov10 RISC complex RNA helicase"/>
    <property type="match status" value="1"/>
</dbReference>
<accession>A0A0K3CLZ7</accession>
<dbReference type="GO" id="GO:0005524">
    <property type="term" value="F:ATP binding"/>
    <property type="evidence" value="ECO:0007669"/>
    <property type="project" value="UniProtKB-KW"/>
</dbReference>
<dbReference type="InterPro" id="IPR041677">
    <property type="entry name" value="DNA2/NAM7_AAA_11"/>
</dbReference>
<comment type="similarity">
    <text evidence="2">Belongs to the DNA2/NAM7 helicase family. SDE3 subfamily.</text>
</comment>
<dbReference type="PANTHER" id="PTHR45418">
    <property type="entry name" value="CANCER/TESTIS ANTIGEN 55"/>
    <property type="match status" value="1"/>
</dbReference>
<proteinExistence type="inferred from homology"/>
<dbReference type="Gene3D" id="3.40.50.300">
    <property type="entry name" value="P-loop containing nucleotide triphosphate hydrolases"/>
    <property type="match status" value="2"/>
</dbReference>
<dbReference type="Pfam" id="PF13087">
    <property type="entry name" value="AAA_12"/>
    <property type="match status" value="1"/>
</dbReference>
<dbReference type="InterPro" id="IPR026122">
    <property type="entry name" value="MOV-10/SDE3_DEXXQ/H-box"/>
</dbReference>
<dbReference type="SUPFAM" id="SSF52540">
    <property type="entry name" value="P-loop containing nucleoside triphosphate hydrolases"/>
    <property type="match status" value="1"/>
</dbReference>
<dbReference type="PANTHER" id="PTHR45418:SF1">
    <property type="entry name" value="CANCER_TESTIS ANTIGEN 55"/>
    <property type="match status" value="1"/>
</dbReference>
<dbReference type="InterPro" id="IPR041679">
    <property type="entry name" value="DNA2/NAM7-like_C"/>
</dbReference>
<evidence type="ECO:0000313" key="13">
    <source>
        <dbReference type="EMBL" id="CTR10679.1"/>
    </source>
</evidence>
<evidence type="ECO:0000256" key="6">
    <source>
        <dbReference type="ARBA" id="ARBA00022801"/>
    </source>
</evidence>
<evidence type="ECO:0000256" key="4">
    <source>
        <dbReference type="ARBA" id="ARBA00022490"/>
    </source>
</evidence>
<dbReference type="CDD" id="cd18038">
    <property type="entry name" value="DEXXQc_Helz-like"/>
    <property type="match status" value="1"/>
</dbReference>
<dbReference type="InterPro" id="IPR013087">
    <property type="entry name" value="Znf_C2H2_type"/>
</dbReference>
<protein>
    <recommendedName>
        <fullName evidence="3">RNA helicase</fullName>
        <ecNumber evidence="3">3.6.4.13</ecNumber>
    </recommendedName>
</protein>
<evidence type="ECO:0000259" key="12">
    <source>
        <dbReference type="PROSITE" id="PS00028"/>
    </source>
</evidence>
<evidence type="ECO:0000256" key="10">
    <source>
        <dbReference type="ARBA" id="ARBA00023158"/>
    </source>
</evidence>
<dbReference type="STRING" id="5286.A0A0K3CLZ7"/>
<evidence type="ECO:0000256" key="8">
    <source>
        <dbReference type="ARBA" id="ARBA00022840"/>
    </source>
</evidence>
<feature type="domain" description="C2H2-type" evidence="12">
    <location>
        <begin position="8"/>
        <end position="30"/>
    </location>
</feature>
<dbReference type="InterPro" id="IPR047187">
    <property type="entry name" value="SF1_C_Upf1"/>
</dbReference>
<dbReference type="GO" id="GO:0032574">
    <property type="term" value="F:5'-3' RNA helicase activity"/>
    <property type="evidence" value="ECO:0007669"/>
    <property type="project" value="InterPro"/>
</dbReference>
<dbReference type="InterPro" id="IPR027417">
    <property type="entry name" value="P-loop_NTPase"/>
</dbReference>
<evidence type="ECO:0000313" key="14">
    <source>
        <dbReference type="Proteomes" id="UP000199069"/>
    </source>
</evidence>
<gene>
    <name evidence="13" type="primary">FGENESH: predicted gene_14.90</name>
    <name evidence="13" type="ORF">BN2166_0065400</name>
</gene>
<dbReference type="GO" id="GO:0031047">
    <property type="term" value="P:regulatory ncRNA-mediated gene silencing"/>
    <property type="evidence" value="ECO:0007669"/>
    <property type="project" value="UniProtKB-KW"/>
</dbReference>